<comment type="pathway">
    <text evidence="1">Amino-acid biosynthesis; L-leucine biosynthesis; L-leucine from 3-methyl-2-oxobutanoate: step 1/4.</text>
</comment>
<dbReference type="CDD" id="cd07940">
    <property type="entry name" value="DRE_TIM_IPMS"/>
    <property type="match status" value="1"/>
</dbReference>
<evidence type="ECO:0000256" key="4">
    <source>
        <dbReference type="ARBA" id="ARBA00022430"/>
    </source>
</evidence>
<dbReference type="RefSeq" id="WP_089937989.1">
    <property type="nucleotide sequence ID" value="NZ_CAKOEX010000002.1"/>
</dbReference>
<comment type="similarity">
    <text evidence="2">Belongs to the alpha-IPM synthase/homocitrate synthase family. LeuA type 1 subfamily.</text>
</comment>
<keyword evidence="12" id="KW-1185">Reference proteome</keyword>
<evidence type="ECO:0000256" key="1">
    <source>
        <dbReference type="ARBA" id="ARBA00004689"/>
    </source>
</evidence>
<evidence type="ECO:0000256" key="5">
    <source>
        <dbReference type="ARBA" id="ARBA00022605"/>
    </source>
</evidence>
<evidence type="ECO:0000256" key="9">
    <source>
        <dbReference type="RuleBase" id="RU003523"/>
    </source>
</evidence>
<dbReference type="Pfam" id="PF22617">
    <property type="entry name" value="HCS_D2"/>
    <property type="match status" value="1"/>
</dbReference>
<dbReference type="GO" id="GO:0003852">
    <property type="term" value="F:2-isopropylmalate synthase activity"/>
    <property type="evidence" value="ECO:0007669"/>
    <property type="project" value="UniProtKB-EC"/>
</dbReference>
<comment type="caution">
    <text evidence="11">The sequence shown here is derived from an EMBL/GenBank/DDBJ whole genome shotgun (WGS) entry which is preliminary data.</text>
</comment>
<evidence type="ECO:0000313" key="11">
    <source>
        <dbReference type="EMBL" id="PVY85410.1"/>
    </source>
</evidence>
<keyword evidence="7" id="KW-0464">Manganese</keyword>
<reference evidence="11 12" key="1">
    <citation type="submission" date="2018-04" db="EMBL/GenBank/DDBJ databases">
        <title>Genomic Encyclopedia of Type Strains, Phase IV (KMG-IV): sequencing the most valuable type-strain genomes for metagenomic binning, comparative biology and taxonomic classification.</title>
        <authorList>
            <person name="Goeker M."/>
        </authorList>
    </citation>
    <scope>NUCLEOTIDE SEQUENCE [LARGE SCALE GENOMIC DNA]</scope>
    <source>
        <strain evidence="11 12">DSM 28795</strain>
    </source>
</reference>
<name>A0A2U1DCL3_9LACO</name>
<dbReference type="InterPro" id="IPR013785">
    <property type="entry name" value="Aldolase_TIM"/>
</dbReference>
<dbReference type="FunFam" id="3.20.20.70:FF:000010">
    <property type="entry name" value="2-isopropylmalate synthase"/>
    <property type="match status" value="1"/>
</dbReference>
<dbReference type="InterPro" id="IPR000891">
    <property type="entry name" value="PYR_CT"/>
</dbReference>
<evidence type="ECO:0000256" key="8">
    <source>
        <dbReference type="ARBA" id="ARBA00023304"/>
    </source>
</evidence>
<evidence type="ECO:0000256" key="2">
    <source>
        <dbReference type="ARBA" id="ARBA00009396"/>
    </source>
</evidence>
<dbReference type="SUPFAM" id="SSF51569">
    <property type="entry name" value="Aldolase"/>
    <property type="match status" value="1"/>
</dbReference>
<dbReference type="OrthoDB" id="9804858at2"/>
<evidence type="ECO:0000256" key="3">
    <source>
        <dbReference type="ARBA" id="ARBA00012973"/>
    </source>
</evidence>
<dbReference type="PROSITE" id="PS50991">
    <property type="entry name" value="PYR_CT"/>
    <property type="match status" value="1"/>
</dbReference>
<dbReference type="InterPro" id="IPR050073">
    <property type="entry name" value="2-IPM_HCS-like"/>
</dbReference>
<keyword evidence="6 9" id="KW-0808">Transferase</keyword>
<dbReference type="AlphaFoldDB" id="A0A2U1DCL3"/>
<dbReference type="EMBL" id="QEKT01000002">
    <property type="protein sequence ID" value="PVY85410.1"/>
    <property type="molecule type" value="Genomic_DNA"/>
</dbReference>
<proteinExistence type="inferred from homology"/>
<evidence type="ECO:0000256" key="7">
    <source>
        <dbReference type="ARBA" id="ARBA00023211"/>
    </source>
</evidence>
<gene>
    <name evidence="11" type="ORF">C7384_102232</name>
</gene>
<protein>
    <recommendedName>
        <fullName evidence="3">2-isopropylmalate synthase</fullName>
        <ecNumber evidence="3">2.3.3.13</ecNumber>
    </recommendedName>
</protein>
<dbReference type="EC" id="2.3.3.13" evidence="3"/>
<keyword evidence="8" id="KW-0100">Branched-chain amino acid biosynthesis</keyword>
<dbReference type="Pfam" id="PF00682">
    <property type="entry name" value="HMGL-like"/>
    <property type="match status" value="1"/>
</dbReference>
<evidence type="ECO:0000313" key="12">
    <source>
        <dbReference type="Proteomes" id="UP000245433"/>
    </source>
</evidence>
<keyword evidence="5" id="KW-0028">Amino-acid biosynthesis</keyword>
<dbReference type="PANTHER" id="PTHR10277">
    <property type="entry name" value="HOMOCITRATE SYNTHASE-RELATED"/>
    <property type="match status" value="1"/>
</dbReference>
<keyword evidence="4" id="KW-0432">Leucine biosynthesis</keyword>
<feature type="domain" description="Pyruvate carboxyltransferase" evidence="10">
    <location>
        <begin position="4"/>
        <end position="266"/>
    </location>
</feature>
<organism evidence="11 12">
    <name type="scientific">Convivina intestini</name>
    <dbReference type="NCBI Taxonomy" id="1505726"/>
    <lineage>
        <taxon>Bacteria</taxon>
        <taxon>Bacillati</taxon>
        <taxon>Bacillota</taxon>
        <taxon>Bacilli</taxon>
        <taxon>Lactobacillales</taxon>
        <taxon>Lactobacillaceae</taxon>
        <taxon>Convivina</taxon>
    </lineage>
</organism>
<dbReference type="PROSITE" id="PS00816">
    <property type="entry name" value="AIPM_HOMOCIT_SYNTH_2"/>
    <property type="match status" value="1"/>
</dbReference>
<evidence type="ECO:0000259" key="10">
    <source>
        <dbReference type="PROSITE" id="PS50991"/>
    </source>
</evidence>
<dbReference type="GO" id="GO:0009098">
    <property type="term" value="P:L-leucine biosynthetic process"/>
    <property type="evidence" value="ECO:0007669"/>
    <property type="project" value="UniProtKB-KW"/>
</dbReference>
<dbReference type="InterPro" id="IPR002034">
    <property type="entry name" value="AIPM/Hcit_synth_CS"/>
</dbReference>
<sequence length="388" mass="42643">MREITFYDTTLRDGEQTIGVNFSNQEKVSIAQSLEAYGVDAIETGFPAASDKDFKAVQAIAKTIKDSKVVGLARMVRKDIDAVIESTRGAAHPAIHIFIATSPIHRQSKLHMSKQEILDKITADISYVKNYMDDIIFSPEDATRTEPEFLVQAVQRAIDAGAKMINIPDTVGYSTPDEFGQIFENFKSQIKEFNQIGWSTHTHNDLGLANANALAGIEHGATEVQGTINGIGERAGNVDLIETAVALQVRQDKFQVSTNIDLVQSKKVSNQIARMSKIAIAPNKPIMGRNAFAHESGIHQDGYLKNPETYEILSPAMVGAKASLPLGKLSGSHAVMSKLNEMGYEIGKEDMHNIFPRFKAMAEEVDIVDEDQLESMMASIYEKRVVNG</sequence>
<evidence type="ECO:0000256" key="6">
    <source>
        <dbReference type="ARBA" id="ARBA00022679"/>
    </source>
</evidence>
<accession>A0A2U1DCL3</accession>
<dbReference type="FunFam" id="1.10.238.260:FF:000001">
    <property type="entry name" value="2-isopropylmalate synthase"/>
    <property type="match status" value="1"/>
</dbReference>
<dbReference type="Gene3D" id="3.20.20.70">
    <property type="entry name" value="Aldolase class I"/>
    <property type="match status" value="1"/>
</dbReference>
<dbReference type="Gene3D" id="1.10.238.260">
    <property type="match status" value="1"/>
</dbReference>
<dbReference type="PROSITE" id="PS00815">
    <property type="entry name" value="AIPM_HOMOCIT_SYNTH_1"/>
    <property type="match status" value="1"/>
</dbReference>
<dbReference type="PANTHER" id="PTHR10277:SF9">
    <property type="entry name" value="2-ISOPROPYLMALATE SYNTHASE 1, CHLOROPLASTIC-RELATED"/>
    <property type="match status" value="1"/>
</dbReference>
<dbReference type="Proteomes" id="UP000245433">
    <property type="component" value="Unassembled WGS sequence"/>
</dbReference>
<dbReference type="InterPro" id="IPR054691">
    <property type="entry name" value="LeuA/HCS_post-cat"/>
</dbReference>